<dbReference type="InterPro" id="IPR006052">
    <property type="entry name" value="TNF_dom"/>
</dbReference>
<keyword evidence="4 6" id="KW-0472">Membrane</keyword>
<feature type="transmembrane region" description="Helical" evidence="6">
    <location>
        <begin position="40"/>
        <end position="61"/>
    </location>
</feature>
<evidence type="ECO:0000313" key="8">
    <source>
        <dbReference type="Ensembl" id="ENSHCOP00000020665.1"/>
    </source>
</evidence>
<organism evidence="8 9">
    <name type="scientific">Hippocampus comes</name>
    <name type="common">Tiger tail seahorse</name>
    <dbReference type="NCBI Taxonomy" id="109280"/>
    <lineage>
        <taxon>Eukaryota</taxon>
        <taxon>Metazoa</taxon>
        <taxon>Chordata</taxon>
        <taxon>Craniata</taxon>
        <taxon>Vertebrata</taxon>
        <taxon>Euteleostomi</taxon>
        <taxon>Actinopterygii</taxon>
        <taxon>Neopterygii</taxon>
        <taxon>Teleostei</taxon>
        <taxon>Neoteleostei</taxon>
        <taxon>Acanthomorphata</taxon>
        <taxon>Syngnathiaria</taxon>
        <taxon>Syngnathiformes</taxon>
        <taxon>Syngnathoidei</taxon>
        <taxon>Syngnathidae</taxon>
        <taxon>Hippocampus</taxon>
    </lineage>
</organism>
<dbReference type="GO" id="GO:0006955">
    <property type="term" value="P:immune response"/>
    <property type="evidence" value="ECO:0007669"/>
    <property type="project" value="Ensembl"/>
</dbReference>
<evidence type="ECO:0000259" key="7">
    <source>
        <dbReference type="PROSITE" id="PS50049"/>
    </source>
</evidence>
<accession>A0A3Q3DU86</accession>
<protein>
    <submittedName>
        <fullName evidence="8">Tumor necrosis factor b (TNF superfamily, member 2)</fullName>
    </submittedName>
</protein>
<dbReference type="SUPFAM" id="SSF49842">
    <property type="entry name" value="TNF-like"/>
    <property type="match status" value="1"/>
</dbReference>
<sequence length="266" mass="29190">MVAYTPTPADLEAAVGLKEEEKKTVVVVEKRSYTAWMWKVSAGLLVAALCLGLVLLFAWYWHGRAESTTPSAGPTQALVADDDNSDPHNTLKRISSKAKAAIHLEGIHEEGDSEKEQLQWRNGQGQAFAQGGLTLLNNQIVVPQTGLYFVYSQASFRVSCSDNSGEEDLEPGAASSGKRLAPLSHRVWRYSDSVGRKASLMSAVRSACQHSSSAEDEQRTKQGWYNALYLGAVFQLNKDDRLWTETNQLSELETDGGKTFFGVFAL</sequence>
<proteinExistence type="inferred from homology"/>
<dbReference type="GO" id="GO:0001889">
    <property type="term" value="P:liver development"/>
    <property type="evidence" value="ECO:0007669"/>
    <property type="project" value="Ensembl"/>
</dbReference>
<dbReference type="Gene3D" id="2.60.120.40">
    <property type="match status" value="1"/>
</dbReference>
<dbReference type="PRINTS" id="PR01236">
    <property type="entry name" value="TNFBETA"/>
</dbReference>
<evidence type="ECO:0000256" key="2">
    <source>
        <dbReference type="ARBA" id="ARBA00008670"/>
    </source>
</evidence>
<keyword evidence="6" id="KW-1133">Transmembrane helix</keyword>
<reference evidence="8" key="2">
    <citation type="submission" date="2025-09" db="UniProtKB">
        <authorList>
            <consortium name="Ensembl"/>
        </authorList>
    </citation>
    <scope>IDENTIFICATION</scope>
</reference>
<dbReference type="GO" id="GO:0005615">
    <property type="term" value="C:extracellular space"/>
    <property type="evidence" value="ECO:0007669"/>
    <property type="project" value="UniProtKB-KW"/>
</dbReference>
<evidence type="ECO:0000313" key="9">
    <source>
        <dbReference type="Proteomes" id="UP000264820"/>
    </source>
</evidence>
<dbReference type="PANTHER" id="PTHR11471:SF23">
    <property type="entry name" value="TUMOR NECROSIS FACTOR"/>
    <property type="match status" value="1"/>
</dbReference>
<dbReference type="PROSITE" id="PS50049">
    <property type="entry name" value="THD_2"/>
    <property type="match status" value="1"/>
</dbReference>
<dbReference type="CTD" id="554167"/>
<dbReference type="GeneTree" id="ENSGT01060000248544"/>
<dbReference type="InterPro" id="IPR008983">
    <property type="entry name" value="Tumour_necrosis_fac-like_dom"/>
</dbReference>
<feature type="domain" description="THD" evidence="7">
    <location>
        <begin position="100"/>
        <end position="266"/>
    </location>
</feature>
<keyword evidence="9" id="KW-1185">Reference proteome</keyword>
<dbReference type="STRING" id="109280.ENSHCOP00000020665"/>
<name>A0A3Q3DU86_HIPCM</name>
<dbReference type="OrthoDB" id="9940698at2759"/>
<dbReference type="CDD" id="cd00184">
    <property type="entry name" value="TNF"/>
    <property type="match status" value="1"/>
</dbReference>
<reference evidence="8" key="1">
    <citation type="submission" date="2025-08" db="UniProtKB">
        <authorList>
            <consortium name="Ensembl"/>
        </authorList>
    </citation>
    <scope>IDENTIFICATION</scope>
</reference>
<evidence type="ECO:0000256" key="4">
    <source>
        <dbReference type="ARBA" id="ARBA00023136"/>
    </source>
</evidence>
<keyword evidence="6" id="KW-0812">Transmembrane</keyword>
<dbReference type="InterPro" id="IPR002960">
    <property type="entry name" value="TNF_beta"/>
</dbReference>
<dbReference type="AlphaFoldDB" id="A0A3Q3DU86"/>
<dbReference type="GO" id="GO:0005164">
    <property type="term" value="F:tumor necrosis factor receptor binding"/>
    <property type="evidence" value="ECO:0007669"/>
    <property type="project" value="InterPro"/>
</dbReference>
<dbReference type="Pfam" id="PF00229">
    <property type="entry name" value="TNF"/>
    <property type="match status" value="1"/>
</dbReference>
<evidence type="ECO:0000256" key="1">
    <source>
        <dbReference type="ARBA" id="ARBA00004370"/>
    </source>
</evidence>
<feature type="region of interest" description="Disordered" evidence="5">
    <location>
        <begin position="68"/>
        <end position="89"/>
    </location>
</feature>
<dbReference type="GO" id="GO:0042742">
    <property type="term" value="P:defense response to bacterium"/>
    <property type="evidence" value="ECO:0007669"/>
    <property type="project" value="Ensembl"/>
</dbReference>
<dbReference type="OMA" id="RSACQNV"/>
<evidence type="ECO:0000256" key="5">
    <source>
        <dbReference type="SAM" id="MobiDB-lite"/>
    </source>
</evidence>
<dbReference type="PANTHER" id="PTHR11471">
    <property type="entry name" value="TUMOR NECROSIS FACTOR FAMILY MEMBER"/>
    <property type="match status" value="1"/>
</dbReference>
<comment type="subcellular location">
    <subcellularLocation>
        <location evidence="1">Membrane</location>
    </subcellularLocation>
</comment>
<evidence type="ECO:0000256" key="6">
    <source>
        <dbReference type="SAM" id="Phobius"/>
    </source>
</evidence>
<evidence type="ECO:0000256" key="3">
    <source>
        <dbReference type="ARBA" id="ARBA00022514"/>
    </source>
</evidence>
<dbReference type="Proteomes" id="UP000264820">
    <property type="component" value="Unplaced"/>
</dbReference>
<dbReference type="GeneID" id="109521023"/>
<dbReference type="RefSeq" id="XP_019734181.1">
    <property type="nucleotide sequence ID" value="XM_019878622.1"/>
</dbReference>
<dbReference type="KEGG" id="hcq:109521023"/>
<dbReference type="GO" id="GO:0016020">
    <property type="term" value="C:membrane"/>
    <property type="evidence" value="ECO:0007669"/>
    <property type="project" value="UniProtKB-SubCell"/>
</dbReference>
<dbReference type="Ensembl" id="ENSHCOT00000005603.1">
    <property type="protein sequence ID" value="ENSHCOP00000020665.1"/>
    <property type="gene ID" value="ENSHCOG00000006938.1"/>
</dbReference>
<dbReference type="SMART" id="SM00207">
    <property type="entry name" value="TNF"/>
    <property type="match status" value="1"/>
</dbReference>
<comment type="similarity">
    <text evidence="2">Belongs to the tumor necrosis factor family.</text>
</comment>
<dbReference type="GO" id="GO:0005125">
    <property type="term" value="F:cytokine activity"/>
    <property type="evidence" value="ECO:0007669"/>
    <property type="project" value="UniProtKB-KW"/>
</dbReference>
<keyword evidence="3" id="KW-0202">Cytokine</keyword>